<accession>A0A4Z0F4Z3</accession>
<name>A0A4Z0F4Z3_9GAMM</name>
<organism evidence="1 2">
    <name type="scientific">Candidatus Macondimonas diazotrophica</name>
    <dbReference type="NCBI Taxonomy" id="2305248"/>
    <lineage>
        <taxon>Bacteria</taxon>
        <taxon>Pseudomonadati</taxon>
        <taxon>Pseudomonadota</taxon>
        <taxon>Gammaproteobacteria</taxon>
        <taxon>Chromatiales</taxon>
        <taxon>Ectothiorhodospiraceae</taxon>
        <taxon>Candidatus Macondimonas</taxon>
    </lineage>
</organism>
<reference evidence="1 2" key="1">
    <citation type="journal article" date="2019" name="ISME J.">
        <title>Candidatus Macondimonas diazotrophica, a novel gammaproteobacterial genus dominating crude-oil-contaminated coastal sediments.</title>
        <authorList>
            <person name="Karthikeyan S."/>
            <person name="Konstantinidis K."/>
        </authorList>
    </citation>
    <scope>NUCLEOTIDE SEQUENCE [LARGE SCALE GENOMIC DNA]</scope>
    <source>
        <strain evidence="1 2">KTK01</strain>
    </source>
</reference>
<dbReference type="AlphaFoldDB" id="A0A4Z0F4Z3"/>
<comment type="caution">
    <text evidence="1">The sequence shown here is derived from an EMBL/GenBank/DDBJ whole genome shotgun (WGS) entry which is preliminary data.</text>
</comment>
<proteinExistence type="predicted"/>
<dbReference type="OrthoDB" id="9099687at2"/>
<dbReference type="EMBL" id="SRIO01000027">
    <property type="protein sequence ID" value="TFZ81347.1"/>
    <property type="molecule type" value="Genomic_DNA"/>
</dbReference>
<protein>
    <submittedName>
        <fullName evidence="1">Head decoration protein</fullName>
    </submittedName>
</protein>
<dbReference type="Proteomes" id="UP000297890">
    <property type="component" value="Unassembled WGS sequence"/>
</dbReference>
<dbReference type="RefSeq" id="WP_135282826.1">
    <property type="nucleotide sequence ID" value="NZ_SRIO01000027.1"/>
</dbReference>
<dbReference type="Pfam" id="PF02924">
    <property type="entry name" value="HDPD"/>
    <property type="match status" value="1"/>
</dbReference>
<keyword evidence="2" id="KW-1185">Reference proteome</keyword>
<gene>
    <name evidence="1" type="ORF">E4680_12875</name>
</gene>
<evidence type="ECO:0000313" key="2">
    <source>
        <dbReference type="Proteomes" id="UP000297890"/>
    </source>
</evidence>
<dbReference type="InterPro" id="IPR004195">
    <property type="entry name" value="Head_decoration_D"/>
</dbReference>
<sequence>MATTLNEPIHSWEFELSRANRTRSIENVTLMQGQKLAAGTVLGLLSSGAATATAAGGNTGDGTMGAITVTSPAQVGDYTLTITAAATNAGTFSVTAPDGTTVGTGTVAVAFSEGGLAFTLADGATDFAVNDSFTISVTKVPGHHVTYDNGASDGSQTAVAILGAYTDSTEGHAAVAVMARDAEVIASLLGWGSNDSTGITAGKADLAAKGILVRG</sequence>
<evidence type="ECO:0000313" key="1">
    <source>
        <dbReference type="EMBL" id="TFZ81347.1"/>
    </source>
</evidence>